<name>A0A178MUP9_9PROT</name>
<sequence>MSVPVLHISRVGKVAVLTLDSPPVNALSKALIKALHAAMDEVEADRGVGAVHIRSAGKAFCAGADLAEMRENLSDPDKVDAQIDFVRDIQDVLKRIETLGVATIAEVGGAAMGGGLELALACDFRVAAIEAKLALPEVNLGLIPGAGGTQRLTRLCGPSVARRLILGAEILGGEAAQSLGVVHWAVPRAELAGFAAALAERVAGLPRAAVAASKSCIAAAFDPTRDGYQEELERTRDLLLHEPETRARVEAFLNKSAN</sequence>
<evidence type="ECO:0000313" key="2">
    <source>
        <dbReference type="Proteomes" id="UP000078428"/>
    </source>
</evidence>
<dbReference type="InterPro" id="IPR029045">
    <property type="entry name" value="ClpP/crotonase-like_dom_sf"/>
</dbReference>
<evidence type="ECO:0000313" key="1">
    <source>
        <dbReference type="EMBL" id="OAN52736.1"/>
    </source>
</evidence>
<dbReference type="CDD" id="cd06558">
    <property type="entry name" value="crotonase-like"/>
    <property type="match status" value="1"/>
</dbReference>
<dbReference type="Pfam" id="PF00378">
    <property type="entry name" value="ECH_1"/>
    <property type="match status" value="1"/>
</dbReference>
<dbReference type="STRING" id="1285242.A6A04_15665"/>
<dbReference type="SUPFAM" id="SSF52096">
    <property type="entry name" value="ClpP/crotonase"/>
    <property type="match status" value="1"/>
</dbReference>
<reference evidence="1 2" key="1">
    <citation type="submission" date="2016-04" db="EMBL/GenBank/DDBJ databases">
        <title>Draft genome sequence of freshwater magnetotactic bacteria Magnetospirillum marisnigri SP-1 and Magnetospirillum moscoviense BB-1.</title>
        <authorList>
            <person name="Koziaeva V."/>
            <person name="Dziuba M.V."/>
            <person name="Ivanov T.M."/>
            <person name="Kuznetsov B."/>
            <person name="Grouzdev D.S."/>
        </authorList>
    </citation>
    <scope>NUCLEOTIDE SEQUENCE [LARGE SCALE GENOMIC DNA]</scope>
    <source>
        <strain evidence="1 2">SP-1</strain>
    </source>
</reference>
<organism evidence="1 2">
    <name type="scientific">Paramagnetospirillum marisnigri</name>
    <dbReference type="NCBI Taxonomy" id="1285242"/>
    <lineage>
        <taxon>Bacteria</taxon>
        <taxon>Pseudomonadati</taxon>
        <taxon>Pseudomonadota</taxon>
        <taxon>Alphaproteobacteria</taxon>
        <taxon>Rhodospirillales</taxon>
        <taxon>Magnetospirillaceae</taxon>
        <taxon>Paramagnetospirillum</taxon>
    </lineage>
</organism>
<comment type="caution">
    <text evidence="1">The sequence shown here is derived from an EMBL/GenBank/DDBJ whole genome shotgun (WGS) entry which is preliminary data.</text>
</comment>
<dbReference type="EMBL" id="LWQT01000043">
    <property type="protein sequence ID" value="OAN52736.1"/>
    <property type="molecule type" value="Genomic_DNA"/>
</dbReference>
<dbReference type="OrthoDB" id="7332872at2"/>
<keyword evidence="2" id="KW-1185">Reference proteome</keyword>
<dbReference type="InterPro" id="IPR001753">
    <property type="entry name" value="Enoyl-CoA_hydra/iso"/>
</dbReference>
<dbReference type="PANTHER" id="PTHR11941:SF54">
    <property type="entry name" value="ENOYL-COA HYDRATASE, MITOCHONDRIAL"/>
    <property type="match status" value="1"/>
</dbReference>
<dbReference type="Gene3D" id="3.90.226.10">
    <property type="entry name" value="2-enoyl-CoA Hydratase, Chain A, domain 1"/>
    <property type="match status" value="1"/>
</dbReference>
<proteinExistence type="predicted"/>
<dbReference type="AlphaFoldDB" id="A0A178MUP9"/>
<protein>
    <submittedName>
        <fullName evidence="1">Enoyl-CoA hydratase</fullName>
    </submittedName>
</protein>
<dbReference type="GO" id="GO:0006635">
    <property type="term" value="P:fatty acid beta-oxidation"/>
    <property type="evidence" value="ECO:0007669"/>
    <property type="project" value="TreeGrafter"/>
</dbReference>
<dbReference type="GO" id="GO:0003824">
    <property type="term" value="F:catalytic activity"/>
    <property type="evidence" value="ECO:0007669"/>
    <property type="project" value="UniProtKB-ARBA"/>
</dbReference>
<dbReference type="PANTHER" id="PTHR11941">
    <property type="entry name" value="ENOYL-COA HYDRATASE-RELATED"/>
    <property type="match status" value="1"/>
</dbReference>
<dbReference type="Proteomes" id="UP000078428">
    <property type="component" value="Unassembled WGS sequence"/>
</dbReference>
<gene>
    <name evidence="1" type="ORF">A6A04_15665</name>
</gene>
<accession>A0A178MUP9</accession>
<dbReference type="RefSeq" id="WP_068490791.1">
    <property type="nucleotide sequence ID" value="NZ_LWQT01000043.1"/>
</dbReference>